<sequence length="126" mass="13104">MSARPFLLLAPLAILAACATSGPAVDGRQPANVDAVVDMTPVLRFSPNQLKIKAGDTVEFRNISAFTHTVSSRASAIPAGAVPFNSGQIKGGGTYRHTFTVPGTYNYFCDPHHSAGMTGVIVVSAS</sequence>
<evidence type="ECO:0000256" key="7">
    <source>
        <dbReference type="ARBA" id="ARBA00023078"/>
    </source>
</evidence>
<dbReference type="PROSITE" id="PS00196">
    <property type="entry name" value="COPPER_BLUE"/>
    <property type="match status" value="1"/>
</dbReference>
<dbReference type="GO" id="GO:0009055">
    <property type="term" value="F:electron transfer activity"/>
    <property type="evidence" value="ECO:0007669"/>
    <property type="project" value="InterPro"/>
</dbReference>
<comment type="subcellular location">
    <subcellularLocation>
        <location evidence="1">Membrane</location>
        <topology evidence="1">Peripheral membrane protein</topology>
    </subcellularLocation>
</comment>
<evidence type="ECO:0000256" key="10">
    <source>
        <dbReference type="SAM" id="SignalP"/>
    </source>
</evidence>
<dbReference type="InterPro" id="IPR000923">
    <property type="entry name" value="BlueCu_1"/>
</dbReference>
<dbReference type="Proteomes" id="UP000245390">
    <property type="component" value="Unassembled WGS sequence"/>
</dbReference>
<comment type="cofactor">
    <cofactor evidence="9">
        <name>Cu(2+)</name>
        <dbReference type="ChEBI" id="CHEBI:29036"/>
    </cofactor>
    <text evidence="9">The crystal structure with reduced Cu(1+) has also been determined.</text>
</comment>
<feature type="binding site" evidence="9">
    <location>
        <position position="109"/>
    </location>
    <ligand>
        <name>Cu cation</name>
        <dbReference type="ChEBI" id="CHEBI:23378"/>
    </ligand>
</feature>
<dbReference type="GO" id="GO:0005507">
    <property type="term" value="F:copper ion binding"/>
    <property type="evidence" value="ECO:0007669"/>
    <property type="project" value="InterPro"/>
</dbReference>
<dbReference type="PANTHER" id="PTHR34192:SF10">
    <property type="entry name" value="PLASTOCYANIN MAJOR ISOFORM, CHLOROPLASTIC-RELATED"/>
    <property type="match status" value="1"/>
</dbReference>
<proteinExistence type="inferred from homology"/>
<feature type="domain" description="Blue (type 1) copper" evidence="11">
    <location>
        <begin position="34"/>
        <end position="123"/>
    </location>
</feature>
<accession>A0A316GCP8</accession>
<feature type="signal peptide" evidence="10">
    <location>
        <begin position="1"/>
        <end position="16"/>
    </location>
</feature>
<evidence type="ECO:0000256" key="9">
    <source>
        <dbReference type="PIRSR" id="PIRSR602387-1"/>
    </source>
</evidence>
<dbReference type="AlphaFoldDB" id="A0A316GCP8"/>
<dbReference type="PRINTS" id="PR00157">
    <property type="entry name" value="PLASTOCYANIN"/>
</dbReference>
<dbReference type="InterPro" id="IPR001235">
    <property type="entry name" value="Copper_blue_Plastocyanin"/>
</dbReference>
<evidence type="ECO:0000256" key="8">
    <source>
        <dbReference type="ARBA" id="ARBA00023136"/>
    </source>
</evidence>
<comment type="caution">
    <text evidence="12">The sequence shown here is derived from an EMBL/GenBank/DDBJ whole genome shotgun (WGS) entry which is preliminary data.</text>
</comment>
<gene>
    <name evidence="12" type="ORF">C8D95_101276</name>
</gene>
<evidence type="ECO:0000256" key="5">
    <source>
        <dbReference type="ARBA" id="ARBA00022982"/>
    </source>
</evidence>
<feature type="binding site" evidence="9">
    <location>
        <position position="117"/>
    </location>
    <ligand>
        <name>Cu cation</name>
        <dbReference type="ChEBI" id="CHEBI:23378"/>
    </ligand>
</feature>
<evidence type="ECO:0000313" key="13">
    <source>
        <dbReference type="Proteomes" id="UP000245390"/>
    </source>
</evidence>
<evidence type="ECO:0000256" key="3">
    <source>
        <dbReference type="ARBA" id="ARBA00022448"/>
    </source>
</evidence>
<keyword evidence="8" id="KW-0472">Membrane</keyword>
<evidence type="ECO:0000256" key="6">
    <source>
        <dbReference type="ARBA" id="ARBA00023008"/>
    </source>
</evidence>
<dbReference type="KEGG" id="salo:EF888_02830"/>
<keyword evidence="5" id="KW-0249">Electron transport</keyword>
<evidence type="ECO:0000256" key="1">
    <source>
        <dbReference type="ARBA" id="ARBA00004170"/>
    </source>
</evidence>
<evidence type="ECO:0000256" key="2">
    <source>
        <dbReference type="ARBA" id="ARBA00005338"/>
    </source>
</evidence>
<feature type="binding site" evidence="9">
    <location>
        <position position="112"/>
    </location>
    <ligand>
        <name>Cu cation</name>
        <dbReference type="ChEBI" id="CHEBI:23378"/>
    </ligand>
</feature>
<organism evidence="12 13">
    <name type="scientific">Silicimonas algicola</name>
    <dbReference type="NCBI Taxonomy" id="1826607"/>
    <lineage>
        <taxon>Bacteria</taxon>
        <taxon>Pseudomonadati</taxon>
        <taxon>Pseudomonadota</taxon>
        <taxon>Alphaproteobacteria</taxon>
        <taxon>Rhodobacterales</taxon>
        <taxon>Paracoccaceae</taxon>
    </lineage>
</organism>
<keyword evidence="6 9" id="KW-0186">Copper</keyword>
<dbReference type="Pfam" id="PF00127">
    <property type="entry name" value="Copper-bind"/>
    <property type="match status" value="1"/>
</dbReference>
<evidence type="ECO:0000259" key="11">
    <source>
        <dbReference type="Pfam" id="PF00127"/>
    </source>
</evidence>
<dbReference type="EMBL" id="QGGV01000001">
    <property type="protein sequence ID" value="PWK58462.1"/>
    <property type="molecule type" value="Genomic_DNA"/>
</dbReference>
<comment type="similarity">
    <text evidence="2">Belongs to the plastocyanin family.</text>
</comment>
<dbReference type="PROSITE" id="PS51257">
    <property type="entry name" value="PROKAR_LIPOPROTEIN"/>
    <property type="match status" value="1"/>
</dbReference>
<evidence type="ECO:0000313" key="12">
    <source>
        <dbReference type="EMBL" id="PWK58462.1"/>
    </source>
</evidence>
<name>A0A316GCP8_9RHOB</name>
<feature type="binding site" evidence="9">
    <location>
        <position position="68"/>
    </location>
    <ligand>
        <name>Cu cation</name>
        <dbReference type="ChEBI" id="CHEBI:23378"/>
    </ligand>
</feature>
<keyword evidence="10" id="KW-0732">Signal</keyword>
<dbReference type="InterPro" id="IPR008972">
    <property type="entry name" value="Cupredoxin"/>
</dbReference>
<dbReference type="RefSeq" id="WP_109757354.1">
    <property type="nucleotide sequence ID" value="NZ_CP034588.1"/>
</dbReference>
<dbReference type="InterPro" id="IPR028871">
    <property type="entry name" value="BlueCu_1_BS"/>
</dbReference>
<keyword evidence="13" id="KW-1185">Reference proteome</keyword>
<keyword evidence="7" id="KW-0793">Thylakoid</keyword>
<dbReference type="OrthoDB" id="7510199at2"/>
<protein>
    <submittedName>
        <fullName evidence="12">Plastocyanin</fullName>
    </submittedName>
</protein>
<keyword evidence="3" id="KW-0813">Transport</keyword>
<dbReference type="SUPFAM" id="SSF49503">
    <property type="entry name" value="Cupredoxins"/>
    <property type="match status" value="1"/>
</dbReference>
<dbReference type="PRINTS" id="PR00156">
    <property type="entry name" value="COPPERBLUE"/>
</dbReference>
<keyword evidence="4 9" id="KW-0479">Metal-binding</keyword>
<dbReference type="InterPro" id="IPR002387">
    <property type="entry name" value="Plastocyanin"/>
</dbReference>
<dbReference type="GO" id="GO:0016020">
    <property type="term" value="C:membrane"/>
    <property type="evidence" value="ECO:0007669"/>
    <property type="project" value="UniProtKB-SubCell"/>
</dbReference>
<feature type="chain" id="PRO_5016242449" evidence="10">
    <location>
        <begin position="17"/>
        <end position="126"/>
    </location>
</feature>
<reference evidence="12 13" key="1">
    <citation type="submission" date="2018-05" db="EMBL/GenBank/DDBJ databases">
        <title>Genomic Encyclopedia of Type Strains, Phase IV (KMG-IV): sequencing the most valuable type-strain genomes for metagenomic binning, comparative biology and taxonomic classification.</title>
        <authorList>
            <person name="Goeker M."/>
        </authorList>
    </citation>
    <scope>NUCLEOTIDE SEQUENCE [LARGE SCALE GENOMIC DNA]</scope>
    <source>
        <strain evidence="12 13">DSM 103371</strain>
    </source>
</reference>
<dbReference type="PANTHER" id="PTHR34192">
    <property type="entry name" value="PLASTOCYANIN MAJOR ISOFORM, CHLOROPLASTIC-RELATED"/>
    <property type="match status" value="1"/>
</dbReference>
<evidence type="ECO:0000256" key="4">
    <source>
        <dbReference type="ARBA" id="ARBA00022723"/>
    </source>
</evidence>
<dbReference type="Gene3D" id="2.60.40.420">
    <property type="entry name" value="Cupredoxins - blue copper proteins"/>
    <property type="match status" value="1"/>
</dbReference>